<dbReference type="AlphaFoldDB" id="A0A967EG52"/>
<organism evidence="2 3">
    <name type="scientific">Roseovarius gahaiensis</name>
    <dbReference type="NCBI Taxonomy" id="2716691"/>
    <lineage>
        <taxon>Bacteria</taxon>
        <taxon>Pseudomonadati</taxon>
        <taxon>Pseudomonadota</taxon>
        <taxon>Alphaproteobacteria</taxon>
        <taxon>Rhodobacterales</taxon>
        <taxon>Roseobacteraceae</taxon>
        <taxon>Roseovarius</taxon>
    </lineage>
</organism>
<evidence type="ECO:0000313" key="3">
    <source>
        <dbReference type="Proteomes" id="UP000639775"/>
    </source>
</evidence>
<dbReference type="RefSeq" id="WP_167194914.1">
    <property type="nucleotide sequence ID" value="NZ_JAAORB010000009.1"/>
</dbReference>
<gene>
    <name evidence="2" type="ORF">HAT86_06915</name>
</gene>
<dbReference type="EMBL" id="JAAORB010000009">
    <property type="protein sequence ID" value="NHQ74195.1"/>
    <property type="molecule type" value="Genomic_DNA"/>
</dbReference>
<feature type="region of interest" description="Disordered" evidence="1">
    <location>
        <begin position="1"/>
        <end position="48"/>
    </location>
</feature>
<name>A0A967EG52_9RHOB</name>
<keyword evidence="3" id="KW-1185">Reference proteome</keyword>
<reference evidence="2" key="1">
    <citation type="submission" date="2020-03" db="EMBL/GenBank/DDBJ databases">
        <title>Roseovarius gahaiensis sp. nov., isolated from Gahai Saline Lake, China.</title>
        <authorList>
            <person name="Sun X."/>
        </authorList>
    </citation>
    <scope>NUCLEOTIDE SEQUENCE</scope>
    <source>
        <strain evidence="2">GH877</strain>
    </source>
</reference>
<sequence length="48" mass="5572">MTHRIVTTPDGTRWFVASHPDGTTKRERIDPNLFPEPQPKPDEPQIDF</sequence>
<protein>
    <submittedName>
        <fullName evidence="2">Uncharacterized protein</fullName>
    </submittedName>
</protein>
<evidence type="ECO:0000313" key="2">
    <source>
        <dbReference type="EMBL" id="NHQ74195.1"/>
    </source>
</evidence>
<accession>A0A967EG52</accession>
<evidence type="ECO:0000256" key="1">
    <source>
        <dbReference type="SAM" id="MobiDB-lite"/>
    </source>
</evidence>
<comment type="caution">
    <text evidence="2">The sequence shown here is derived from an EMBL/GenBank/DDBJ whole genome shotgun (WGS) entry which is preliminary data.</text>
</comment>
<proteinExistence type="predicted"/>
<feature type="compositionally biased region" description="Basic and acidic residues" evidence="1">
    <location>
        <begin position="39"/>
        <end position="48"/>
    </location>
</feature>
<dbReference type="Proteomes" id="UP000639775">
    <property type="component" value="Unassembled WGS sequence"/>
</dbReference>